<reference evidence="1" key="2">
    <citation type="submission" date="2023-10" db="EMBL/GenBank/DDBJ databases">
        <authorList>
            <person name="Khurajog B."/>
        </authorList>
    </citation>
    <scope>NUCLEOTIDE SEQUENCE</scope>
    <source>
        <strain evidence="1">BF9</strain>
    </source>
</reference>
<protein>
    <recommendedName>
        <fullName evidence="3">Phage tail protein</fullName>
    </recommendedName>
</protein>
<dbReference type="Proteomes" id="UP001280897">
    <property type="component" value="Unassembled WGS sequence"/>
</dbReference>
<dbReference type="EMBL" id="JAWJAV010000003">
    <property type="protein sequence ID" value="MDV2621150.1"/>
    <property type="molecule type" value="Genomic_DNA"/>
</dbReference>
<comment type="caution">
    <text evidence="1">The sequence shown here is derived from an EMBL/GenBank/DDBJ whole genome shotgun (WGS) entry which is preliminary data.</text>
</comment>
<evidence type="ECO:0000313" key="1">
    <source>
        <dbReference type="EMBL" id="MDV2621150.1"/>
    </source>
</evidence>
<reference evidence="1" key="1">
    <citation type="journal article" date="2023" name="PeerJ">
        <title>Selection and evaluation of lactic acid bacteria from chicken feces in Thailand as potential probiotics.</title>
        <authorList>
            <person name="Khurajog B."/>
            <person name="Disastra Y."/>
            <person name="Lawwyne L.D."/>
            <person name="Sirichokchatchawan W."/>
            <person name="Niyomtham W."/>
            <person name="Yindee J."/>
            <person name="Hampson D.J."/>
            <person name="Prapasarakul N."/>
        </authorList>
    </citation>
    <scope>NUCLEOTIDE SEQUENCE</scope>
    <source>
        <strain evidence="1">BF9</strain>
    </source>
</reference>
<proteinExistence type="predicted"/>
<evidence type="ECO:0008006" key="3">
    <source>
        <dbReference type="Google" id="ProtNLM"/>
    </source>
</evidence>
<evidence type="ECO:0000313" key="2">
    <source>
        <dbReference type="Proteomes" id="UP001280897"/>
    </source>
</evidence>
<organism evidence="1 2">
    <name type="scientific">Pediococcus acidilactici</name>
    <dbReference type="NCBI Taxonomy" id="1254"/>
    <lineage>
        <taxon>Bacteria</taxon>
        <taxon>Bacillati</taxon>
        <taxon>Bacillota</taxon>
        <taxon>Bacilli</taxon>
        <taxon>Lactobacillales</taxon>
        <taxon>Lactobacillaceae</taxon>
        <taxon>Pediococcus</taxon>
        <taxon>Pediococcus acidilactici group</taxon>
    </lineage>
</organism>
<name>A0AAW8YH22_PEDAC</name>
<dbReference type="RefSeq" id="WP_317072114.1">
    <property type="nucleotide sequence ID" value="NZ_JAWJAV010000003.1"/>
</dbReference>
<accession>A0AAW8YH22</accession>
<dbReference type="AlphaFoldDB" id="A0AAW8YH22"/>
<sequence>MTTKTSMEDLVKKVNKHDRMLTHHIGSGGDVEDGLLPHKIANTNSAGFMNPTMFRQLRSANGQYTWKENGTDVLTLPEGRYQIVGSPNRPTDNSVTEANLIMYDVYIKDNFKKITATIAYDGERYMYVESDSKVVVNWAYLPAYTLLFAGYQSSGKITIPADINSFRGIKIDYSLANIRRSVEYESLEEAREYELVVPGHTHKDDTWMSSNQMILHFSDSKTIVIDSNKRINYDGTGAVDTQAGAITIERIYGIV</sequence>
<gene>
    <name evidence="1" type="ORF">R0G89_05320</name>
</gene>